<proteinExistence type="predicted"/>
<name>A0A0V8M400_9CHLR</name>
<dbReference type="RefSeq" id="WP_058292371.1">
    <property type="nucleotide sequence ID" value="NZ_JGYD01000011.1"/>
</dbReference>
<dbReference type="OrthoDB" id="165294at2"/>
<sequence length="81" mass="9284">MFNPSMFGVSPKQIEEAQEVGRHLGMQIIKHRKEGRLEVKFYLLNPDENYNLGEPVDKLCDQLAWGFSTMFGVKGKIVNVE</sequence>
<dbReference type="AlphaFoldDB" id="A0A0V8M400"/>
<evidence type="ECO:0000313" key="1">
    <source>
        <dbReference type="EMBL" id="KSV18499.1"/>
    </source>
</evidence>
<comment type="caution">
    <text evidence="1">The sequence shown here is derived from an EMBL/GenBank/DDBJ whole genome shotgun (WGS) entry which is preliminary data.</text>
</comment>
<accession>A0A0V8M400</accession>
<dbReference type="EMBL" id="JGYD01000011">
    <property type="protein sequence ID" value="KSV18499.1"/>
    <property type="molecule type" value="Genomic_DNA"/>
</dbReference>
<gene>
    <name evidence="1" type="ORF">DA01_03165</name>
</gene>
<organism evidence="1 2">
    <name type="scientific">Dehalococcoides mccartyi</name>
    <dbReference type="NCBI Taxonomy" id="61435"/>
    <lineage>
        <taxon>Bacteria</taxon>
        <taxon>Bacillati</taxon>
        <taxon>Chloroflexota</taxon>
        <taxon>Dehalococcoidia</taxon>
        <taxon>Dehalococcoidales</taxon>
        <taxon>Dehalococcoidaceae</taxon>
        <taxon>Dehalococcoides</taxon>
    </lineage>
</organism>
<dbReference type="Proteomes" id="UP000053577">
    <property type="component" value="Unassembled WGS sequence"/>
</dbReference>
<reference evidence="1 2" key="1">
    <citation type="journal article" date="2015" name="Sci. Rep.">
        <title>A comparative genomics and reductive dehalogenase gene transcription study of two chloroethene-respiring bacteria, Dehalococcoides mccartyi strains MB and 11a.</title>
        <authorList>
            <person name="Low A."/>
            <person name="Shen Z."/>
            <person name="Cheng D."/>
            <person name="Rogers M.J."/>
            <person name="Lee P.K."/>
            <person name="He J."/>
        </authorList>
    </citation>
    <scope>NUCLEOTIDE SEQUENCE [LARGE SCALE GENOMIC DNA]</scope>
    <source>
        <strain evidence="1 2">MB</strain>
    </source>
</reference>
<evidence type="ECO:0000313" key="2">
    <source>
        <dbReference type="Proteomes" id="UP000053577"/>
    </source>
</evidence>
<protein>
    <submittedName>
        <fullName evidence="1">Uncharacterized protein</fullName>
    </submittedName>
</protein>
<dbReference type="PATRIC" id="fig|61435.5.peg.635"/>